<reference evidence="2" key="1">
    <citation type="submission" date="2020-02" db="EMBL/GenBank/DDBJ databases">
        <authorList>
            <person name="Meier V. D."/>
        </authorList>
    </citation>
    <scope>NUCLEOTIDE SEQUENCE</scope>
    <source>
        <strain evidence="2">AVDCRST_MAG67</strain>
    </source>
</reference>
<dbReference type="EMBL" id="CADCVQ010000142">
    <property type="protein sequence ID" value="CAA9521007.1"/>
    <property type="molecule type" value="Genomic_DNA"/>
</dbReference>
<dbReference type="AlphaFoldDB" id="A0A6J4TFU7"/>
<protein>
    <submittedName>
        <fullName evidence="2">Uncharacterized protein</fullName>
    </submittedName>
</protein>
<name>A0A6J4TFU7_9ACTN</name>
<feature type="non-terminal residue" evidence="2">
    <location>
        <position position="47"/>
    </location>
</feature>
<accession>A0A6J4TFU7</accession>
<sequence length="47" mass="4578">CGGATPTPRRTGAGSPKQVSRCCGRSSSQRATADIACSGPGEPFPGG</sequence>
<feature type="non-terminal residue" evidence="2">
    <location>
        <position position="1"/>
    </location>
</feature>
<proteinExistence type="predicted"/>
<evidence type="ECO:0000256" key="1">
    <source>
        <dbReference type="SAM" id="MobiDB-lite"/>
    </source>
</evidence>
<evidence type="ECO:0000313" key="2">
    <source>
        <dbReference type="EMBL" id="CAA9521007.1"/>
    </source>
</evidence>
<feature type="region of interest" description="Disordered" evidence="1">
    <location>
        <begin position="1"/>
        <end position="47"/>
    </location>
</feature>
<gene>
    <name evidence="2" type="ORF">AVDCRST_MAG67-3372</name>
</gene>
<organism evidence="2">
    <name type="scientific">uncultured Solirubrobacteraceae bacterium</name>
    <dbReference type="NCBI Taxonomy" id="1162706"/>
    <lineage>
        <taxon>Bacteria</taxon>
        <taxon>Bacillati</taxon>
        <taxon>Actinomycetota</taxon>
        <taxon>Thermoleophilia</taxon>
        <taxon>Solirubrobacterales</taxon>
        <taxon>Solirubrobacteraceae</taxon>
        <taxon>environmental samples</taxon>
    </lineage>
</organism>